<feature type="transmembrane region" description="Helical" evidence="6">
    <location>
        <begin position="39"/>
        <end position="58"/>
    </location>
</feature>
<dbReference type="EMBL" id="JASVWF010000006">
    <property type="protein sequence ID" value="MDL5158932.1"/>
    <property type="molecule type" value="Genomic_DNA"/>
</dbReference>
<sequence>MDAHLAAFVAAAALIIVIPGPSVVFAISRALVVGRRHALASVIGNALGVLIQVVGLAFGLGELIARSAAAFTVIKLVGAAYLVYLGISAIRHRHAAWDELASSAPEVVRGGLARSVLRGVPVGLFNPKTVVFFAAFLPLFIDTARNVPVQLLVLGAIFAAIAVVLDSIWVVTASSARTWFSRSPRRLAGLGAAGGVAMIGLGAGAATAQRAI</sequence>
<evidence type="ECO:0000313" key="8">
    <source>
        <dbReference type="Proteomes" id="UP001231924"/>
    </source>
</evidence>
<keyword evidence="5 6" id="KW-0472">Membrane</keyword>
<evidence type="ECO:0000256" key="1">
    <source>
        <dbReference type="ARBA" id="ARBA00004651"/>
    </source>
</evidence>
<keyword evidence="2" id="KW-1003">Cell membrane</keyword>
<accession>A0ABT7ME42</accession>
<dbReference type="Proteomes" id="UP001231924">
    <property type="component" value="Unassembled WGS sequence"/>
</dbReference>
<dbReference type="PIRSF" id="PIRSF006324">
    <property type="entry name" value="LeuE"/>
    <property type="match status" value="1"/>
</dbReference>
<feature type="transmembrane region" description="Helical" evidence="6">
    <location>
        <begin position="119"/>
        <end position="141"/>
    </location>
</feature>
<feature type="transmembrane region" description="Helical" evidence="6">
    <location>
        <begin position="187"/>
        <end position="208"/>
    </location>
</feature>
<evidence type="ECO:0000256" key="3">
    <source>
        <dbReference type="ARBA" id="ARBA00022692"/>
    </source>
</evidence>
<dbReference type="Pfam" id="PF01810">
    <property type="entry name" value="LysE"/>
    <property type="match status" value="1"/>
</dbReference>
<name>A0ABT7ME42_9PSEU</name>
<evidence type="ECO:0000256" key="2">
    <source>
        <dbReference type="ARBA" id="ARBA00022475"/>
    </source>
</evidence>
<dbReference type="PANTHER" id="PTHR30086:SF20">
    <property type="entry name" value="ARGININE EXPORTER PROTEIN ARGO-RELATED"/>
    <property type="match status" value="1"/>
</dbReference>
<organism evidence="7 8">
    <name type="scientific">Actinomycetospora termitidis</name>
    <dbReference type="NCBI Taxonomy" id="3053470"/>
    <lineage>
        <taxon>Bacteria</taxon>
        <taxon>Bacillati</taxon>
        <taxon>Actinomycetota</taxon>
        <taxon>Actinomycetes</taxon>
        <taxon>Pseudonocardiales</taxon>
        <taxon>Pseudonocardiaceae</taxon>
        <taxon>Actinomycetospora</taxon>
    </lineage>
</organism>
<evidence type="ECO:0000256" key="4">
    <source>
        <dbReference type="ARBA" id="ARBA00022989"/>
    </source>
</evidence>
<proteinExistence type="predicted"/>
<reference evidence="7 8" key="1">
    <citation type="submission" date="2023-06" db="EMBL/GenBank/DDBJ databases">
        <title>Actinomycetospora Odt1-22.</title>
        <authorList>
            <person name="Supong K."/>
        </authorList>
    </citation>
    <scope>NUCLEOTIDE SEQUENCE [LARGE SCALE GENOMIC DNA]</scope>
    <source>
        <strain evidence="7 8">Odt1-22</strain>
    </source>
</reference>
<dbReference type="RefSeq" id="WP_286055494.1">
    <property type="nucleotide sequence ID" value="NZ_JASVWF010000006.1"/>
</dbReference>
<feature type="transmembrane region" description="Helical" evidence="6">
    <location>
        <begin position="153"/>
        <end position="175"/>
    </location>
</feature>
<evidence type="ECO:0000256" key="6">
    <source>
        <dbReference type="SAM" id="Phobius"/>
    </source>
</evidence>
<dbReference type="InterPro" id="IPR001123">
    <property type="entry name" value="LeuE-type"/>
</dbReference>
<protein>
    <submittedName>
        <fullName evidence="7">LysE family translocator</fullName>
    </submittedName>
</protein>
<dbReference type="PANTHER" id="PTHR30086">
    <property type="entry name" value="ARGININE EXPORTER PROTEIN ARGO"/>
    <property type="match status" value="1"/>
</dbReference>
<evidence type="ECO:0000256" key="5">
    <source>
        <dbReference type="ARBA" id="ARBA00023136"/>
    </source>
</evidence>
<keyword evidence="4 6" id="KW-1133">Transmembrane helix</keyword>
<comment type="caution">
    <text evidence="7">The sequence shown here is derived from an EMBL/GenBank/DDBJ whole genome shotgun (WGS) entry which is preliminary data.</text>
</comment>
<keyword evidence="8" id="KW-1185">Reference proteome</keyword>
<comment type="subcellular location">
    <subcellularLocation>
        <location evidence="1">Cell membrane</location>
        <topology evidence="1">Multi-pass membrane protein</topology>
    </subcellularLocation>
</comment>
<gene>
    <name evidence="7" type="ORF">QRT03_23390</name>
</gene>
<feature type="transmembrane region" description="Helical" evidence="6">
    <location>
        <begin position="6"/>
        <end position="27"/>
    </location>
</feature>
<feature type="transmembrane region" description="Helical" evidence="6">
    <location>
        <begin position="64"/>
        <end position="84"/>
    </location>
</feature>
<keyword evidence="3 6" id="KW-0812">Transmembrane</keyword>
<evidence type="ECO:0000313" key="7">
    <source>
        <dbReference type="EMBL" id="MDL5158932.1"/>
    </source>
</evidence>